<evidence type="ECO:0000256" key="1">
    <source>
        <dbReference type="ARBA" id="ARBA00004141"/>
    </source>
</evidence>
<dbReference type="InterPro" id="IPR036513">
    <property type="entry name" value="STAS_dom_sf"/>
</dbReference>
<feature type="transmembrane region" description="Helical" evidence="5">
    <location>
        <begin position="91"/>
        <end position="111"/>
    </location>
</feature>
<keyword evidence="2 5" id="KW-0812">Transmembrane</keyword>
<evidence type="ECO:0000256" key="3">
    <source>
        <dbReference type="ARBA" id="ARBA00022989"/>
    </source>
</evidence>
<dbReference type="InterPro" id="IPR001902">
    <property type="entry name" value="SLC26A/SulP_fam"/>
</dbReference>
<dbReference type="WBParaSite" id="ACOC_0001074801-mRNA-1">
    <property type="protein sequence ID" value="ACOC_0001074801-mRNA-1"/>
    <property type="gene ID" value="ACOC_0001074801"/>
</dbReference>
<comment type="subcellular location">
    <subcellularLocation>
        <location evidence="1">Membrane</location>
        <topology evidence="1">Multi-pass membrane protein</topology>
    </subcellularLocation>
</comment>
<sequence length="598" mass="66773">LSSAYFTLLSVSKPAISKNIELFKDEFDKRFSYKLPRERDEFKRRTNEFVISSYYKPFTSLKLFKLSLISFIPIIQWLPHYNWKENLLPDVIGGLTVGVMHVPQGIAYALLAKQEAVIGLYTSMFPSLIYMVFGTSRHNSIGTFAVVSLMTGLAVDRLTHVTDNLPTSIEVASALTILVGVIQFCLGVLRLSFITTYFSDQVVSGFTTGASCHVFISQLKDAFGLRGMPSRSGPGYLFLKLYDIAANFNRINWAAVVTSVISIAFLVIGKDHINPLVKRKFKTSIPLPFELILVVAGTMVSYLLDMNRIYNVRIVHHIPTGLPGVSWPRFSLMSDLIPNGLGISVVVLAVHISLAKMFAKKLNYEVDPGQEMYAMGLASIGSGFFPVMPSACSLGRTIVSVESGTRTQLSTVFSIILLISVIAYFGKLLETLPMCILSAIVIVALKGMLNKFKELRTLWPLSKIDFSIWIVSFLATMCIDVTEGLAISILFALFTTIIREQWPRWHLLGNVSGTSDFRDFEKYDDVYFFKGICMFRFDSPLLFTNVETNSHVVILIHQHVVVVNALLPRRTTACSFPTADTCGPEFCKYLSIIKSYIS</sequence>
<protein>
    <submittedName>
        <fullName evidence="7">Sulfate_transp domain-containing protein</fullName>
    </submittedName>
</protein>
<feature type="transmembrane region" description="Helical" evidence="5">
    <location>
        <begin position="63"/>
        <end position="79"/>
    </location>
</feature>
<dbReference type="OMA" id="KWHLLAN"/>
<dbReference type="PROSITE" id="PS01130">
    <property type="entry name" value="SLC26A"/>
    <property type="match status" value="1"/>
</dbReference>
<evidence type="ECO:0000256" key="2">
    <source>
        <dbReference type="ARBA" id="ARBA00022692"/>
    </source>
</evidence>
<dbReference type="NCBIfam" id="TIGR00815">
    <property type="entry name" value="sulP"/>
    <property type="match status" value="1"/>
</dbReference>
<evidence type="ECO:0000259" key="6">
    <source>
        <dbReference type="Pfam" id="PF00916"/>
    </source>
</evidence>
<dbReference type="InterPro" id="IPR011547">
    <property type="entry name" value="SLC26A/SulP_dom"/>
</dbReference>
<feature type="transmembrane region" description="Helical" evidence="5">
    <location>
        <begin position="371"/>
        <end position="388"/>
    </location>
</feature>
<feature type="domain" description="SLC26A/SulP transporter" evidence="6">
    <location>
        <begin position="88"/>
        <end position="471"/>
    </location>
</feature>
<evidence type="ECO:0000256" key="5">
    <source>
        <dbReference type="SAM" id="Phobius"/>
    </source>
</evidence>
<accession>A0A158PL00</accession>
<feature type="transmembrane region" description="Helical" evidence="5">
    <location>
        <begin position="118"/>
        <end position="135"/>
    </location>
</feature>
<reference evidence="7" key="1">
    <citation type="submission" date="2016-04" db="UniProtKB">
        <authorList>
            <consortium name="WormBaseParasite"/>
        </authorList>
    </citation>
    <scope>IDENTIFICATION</scope>
</reference>
<evidence type="ECO:0000256" key="4">
    <source>
        <dbReference type="ARBA" id="ARBA00023136"/>
    </source>
</evidence>
<dbReference type="GO" id="GO:0008271">
    <property type="term" value="F:secondary active sulfate transmembrane transporter activity"/>
    <property type="evidence" value="ECO:0007669"/>
    <property type="project" value="InterPro"/>
</dbReference>
<dbReference type="InterPro" id="IPR018045">
    <property type="entry name" value="S04_transporter_CS"/>
</dbReference>
<name>A0A158PL00_ANGCS</name>
<feature type="transmembrane region" description="Helical" evidence="5">
    <location>
        <begin position="469"/>
        <end position="494"/>
    </location>
</feature>
<keyword evidence="4 5" id="KW-0472">Membrane</keyword>
<proteinExistence type="predicted"/>
<keyword evidence="3 5" id="KW-1133">Transmembrane helix</keyword>
<feature type="transmembrane region" description="Helical" evidence="5">
    <location>
        <begin position="281"/>
        <end position="304"/>
    </location>
</feature>
<organism evidence="7">
    <name type="scientific">Angiostrongylus costaricensis</name>
    <name type="common">Nematode worm</name>
    <dbReference type="NCBI Taxonomy" id="334426"/>
    <lineage>
        <taxon>Eukaryota</taxon>
        <taxon>Metazoa</taxon>
        <taxon>Ecdysozoa</taxon>
        <taxon>Nematoda</taxon>
        <taxon>Chromadorea</taxon>
        <taxon>Rhabditida</taxon>
        <taxon>Rhabditina</taxon>
        <taxon>Rhabditomorpha</taxon>
        <taxon>Strongyloidea</taxon>
        <taxon>Metastrongylidae</taxon>
        <taxon>Angiostrongylus</taxon>
    </lineage>
</organism>
<evidence type="ECO:0000313" key="7">
    <source>
        <dbReference type="WBParaSite" id="ACOC_0001074801-mRNA-1"/>
    </source>
</evidence>
<dbReference type="GO" id="GO:0016020">
    <property type="term" value="C:membrane"/>
    <property type="evidence" value="ECO:0007669"/>
    <property type="project" value="UniProtKB-SubCell"/>
</dbReference>
<dbReference type="Pfam" id="PF00916">
    <property type="entry name" value="Sulfate_transp"/>
    <property type="match status" value="1"/>
</dbReference>
<feature type="transmembrane region" description="Helical" evidence="5">
    <location>
        <begin position="408"/>
        <end position="425"/>
    </location>
</feature>
<dbReference type="PANTHER" id="PTHR11814">
    <property type="entry name" value="SULFATE TRANSPORTER"/>
    <property type="match status" value="1"/>
</dbReference>
<dbReference type="AlphaFoldDB" id="A0A158PL00"/>
<feature type="transmembrane region" description="Helical" evidence="5">
    <location>
        <begin position="251"/>
        <end position="269"/>
    </location>
</feature>
<feature type="transmembrane region" description="Helical" evidence="5">
    <location>
        <begin position="432"/>
        <end position="449"/>
    </location>
</feature>
<feature type="transmembrane region" description="Helical" evidence="5">
    <location>
        <begin position="171"/>
        <end position="193"/>
    </location>
</feature>
<feature type="transmembrane region" description="Helical" evidence="5">
    <location>
        <begin position="336"/>
        <end position="359"/>
    </location>
</feature>
<dbReference type="Gene3D" id="3.30.750.24">
    <property type="entry name" value="STAS domain"/>
    <property type="match status" value="1"/>
</dbReference>